<accession>A0A9X8R623</accession>
<evidence type="ECO:0000313" key="2">
    <source>
        <dbReference type="Proteomes" id="UP000185547"/>
    </source>
</evidence>
<gene>
    <name evidence="1" type="ORF">SAMN05421802_11948</name>
</gene>
<dbReference type="Proteomes" id="UP000185547">
    <property type="component" value="Unassembled WGS sequence"/>
</dbReference>
<dbReference type="AlphaFoldDB" id="A0A9X8R623"/>
<proteinExistence type="predicted"/>
<comment type="caution">
    <text evidence="1">The sequence shown here is derived from an EMBL/GenBank/DDBJ whole genome shotgun (WGS) entry which is preliminary data.</text>
</comment>
<evidence type="ECO:0000313" key="1">
    <source>
        <dbReference type="EMBL" id="SIQ58327.1"/>
    </source>
</evidence>
<protein>
    <submittedName>
        <fullName evidence="1">Cyanophycin synthetase</fullName>
    </submittedName>
</protein>
<keyword evidence="2" id="KW-1185">Reference proteome</keyword>
<organism evidence="1 2">
    <name type="scientific">Corynebacterium afermentans</name>
    <dbReference type="NCBI Taxonomy" id="38286"/>
    <lineage>
        <taxon>Bacteria</taxon>
        <taxon>Bacillati</taxon>
        <taxon>Actinomycetota</taxon>
        <taxon>Actinomycetes</taxon>
        <taxon>Mycobacteriales</taxon>
        <taxon>Corynebacteriaceae</taxon>
        <taxon>Corynebacterium</taxon>
    </lineage>
</organism>
<dbReference type="EMBL" id="FTMH01000019">
    <property type="protein sequence ID" value="SIQ58327.1"/>
    <property type="molecule type" value="Genomic_DNA"/>
</dbReference>
<name>A0A9X8R623_9CORY</name>
<sequence>MSIGAILTAEYLESGFHVFGTILGERFARKPGRRPVAPLDMLGIKNVPITDGITELGTAKVLAQTDGPLVAESIRSLAGKTDRKRLLKLILATVAAEELGVDVPLPDLPSEWEKPIAFDSSYTTALSTLYLIAKGKAHLIEPLYLDIPESAYSIVKGLSLDFLMKVNTDFYSSLPRDLATQIAPRFLDLGFSPYTESDWVEAKTIRAYLNRTFNISPPSR</sequence>
<reference evidence="1 2" key="1">
    <citation type="submission" date="2017-01" db="EMBL/GenBank/DDBJ databases">
        <authorList>
            <person name="Varghese N."/>
            <person name="Submissions S."/>
        </authorList>
    </citation>
    <scope>NUCLEOTIDE SEQUENCE [LARGE SCALE GENOMIC DNA]</scope>
    <source>
        <strain evidence="1 2">DSM 44280</strain>
    </source>
</reference>